<dbReference type="RefSeq" id="WP_216714452.1">
    <property type="nucleotide sequence ID" value="NZ_JACVEL010000008.1"/>
</dbReference>
<feature type="domain" description="DDH" evidence="1">
    <location>
        <begin position="16"/>
        <end position="168"/>
    </location>
</feature>
<name>A0A8J6PEV6_9FLAO</name>
<organism evidence="3 4">
    <name type="scientific">Taishania pollutisoli</name>
    <dbReference type="NCBI Taxonomy" id="2766479"/>
    <lineage>
        <taxon>Bacteria</taxon>
        <taxon>Pseudomonadati</taxon>
        <taxon>Bacteroidota</taxon>
        <taxon>Flavobacteriia</taxon>
        <taxon>Flavobacteriales</taxon>
        <taxon>Crocinitomicaceae</taxon>
        <taxon>Taishania</taxon>
    </lineage>
</organism>
<evidence type="ECO:0000259" key="1">
    <source>
        <dbReference type="Pfam" id="PF01368"/>
    </source>
</evidence>
<evidence type="ECO:0000313" key="3">
    <source>
        <dbReference type="EMBL" id="MBC9813228.1"/>
    </source>
</evidence>
<dbReference type="Pfam" id="PF02272">
    <property type="entry name" value="DHHA1"/>
    <property type="match status" value="1"/>
</dbReference>
<dbReference type="GO" id="GO:0003676">
    <property type="term" value="F:nucleic acid binding"/>
    <property type="evidence" value="ECO:0007669"/>
    <property type="project" value="InterPro"/>
</dbReference>
<accession>A0A8J6PEV6</accession>
<dbReference type="PANTHER" id="PTHR47618:SF1">
    <property type="entry name" value="BIFUNCTIONAL OLIGORIBONUCLEASE AND PAP PHOSPHATASE NRNA"/>
    <property type="match status" value="1"/>
</dbReference>
<evidence type="ECO:0000259" key="2">
    <source>
        <dbReference type="Pfam" id="PF02272"/>
    </source>
</evidence>
<dbReference type="Gene3D" id="3.10.310.30">
    <property type="match status" value="1"/>
</dbReference>
<dbReference type="InterPro" id="IPR051319">
    <property type="entry name" value="Oligoribo/pAp-PDE_c-di-AMP_PDE"/>
</dbReference>
<dbReference type="Proteomes" id="UP000652681">
    <property type="component" value="Unassembled WGS sequence"/>
</dbReference>
<dbReference type="Gene3D" id="3.90.1640.10">
    <property type="entry name" value="inorganic pyrophosphatase (n-terminal core)"/>
    <property type="match status" value="1"/>
</dbReference>
<dbReference type="SUPFAM" id="SSF64182">
    <property type="entry name" value="DHH phosphoesterases"/>
    <property type="match status" value="1"/>
</dbReference>
<dbReference type="EMBL" id="JACVEL010000008">
    <property type="protein sequence ID" value="MBC9813228.1"/>
    <property type="molecule type" value="Genomic_DNA"/>
</dbReference>
<evidence type="ECO:0000313" key="4">
    <source>
        <dbReference type="Proteomes" id="UP000652681"/>
    </source>
</evidence>
<comment type="caution">
    <text evidence="3">The sequence shown here is derived from an EMBL/GenBank/DDBJ whole genome shotgun (WGS) entry which is preliminary data.</text>
</comment>
<dbReference type="Pfam" id="PF01368">
    <property type="entry name" value="DHH"/>
    <property type="match status" value="1"/>
</dbReference>
<dbReference type="AlphaFoldDB" id="A0A8J6PEV6"/>
<reference evidence="3" key="1">
    <citation type="submission" date="2020-09" db="EMBL/GenBank/DDBJ databases">
        <title>Taishania pollutisoli gen. nov., sp. nov., Isolated from Tetrabromobisphenol A-Contaminated Soil.</title>
        <authorList>
            <person name="Chen Q."/>
        </authorList>
    </citation>
    <scope>NUCLEOTIDE SEQUENCE</scope>
    <source>
        <strain evidence="3">CZZ-1</strain>
    </source>
</reference>
<protein>
    <submittedName>
        <fullName evidence="3">Bifunctional oligoribonuclease/PAP phosphatase NrnA</fullName>
    </submittedName>
</protein>
<keyword evidence="4" id="KW-1185">Reference proteome</keyword>
<dbReference type="PANTHER" id="PTHR47618">
    <property type="entry name" value="BIFUNCTIONAL OLIGORIBONUCLEASE AND PAP PHOSPHATASE NRNA"/>
    <property type="match status" value="1"/>
</dbReference>
<dbReference type="InterPro" id="IPR038763">
    <property type="entry name" value="DHH_sf"/>
</dbReference>
<dbReference type="InterPro" id="IPR001667">
    <property type="entry name" value="DDH_dom"/>
</dbReference>
<sequence>MTIYQQIADTIAAANNIVITAHKSPDGDSVGSSIGLYRFIQKLQKNVSICHPDKAPSFLHWLEDLNDILVFEEDPEAVEQKVHDADLLICLDYNDFSRVGKDMQNVLEHYTGKIILIDHHLHPAPITDLMLSDTTVCSTCQLVYEVIRQSDKAKLLDAHIATPLYLGIVTDTGSFRFPSVEPRTHQIVAEMLELGVVHYKVHENTFDNNTVDKLKLRGYATSEKLEIIHNNRIAIIALSQEELNRFNYQKGDTEGLVNVALSIDGVKAAVLLTEQNDQIRMSFRGKDDYEVNIIAAEQFGGGGHKYAAGGSSTRSLEDTIEQLKQEIPTYFA</sequence>
<gene>
    <name evidence="3" type="ORF">H9Y05_12190</name>
</gene>
<dbReference type="InterPro" id="IPR003156">
    <property type="entry name" value="DHHA1_dom"/>
</dbReference>
<feature type="domain" description="DHHA1" evidence="2">
    <location>
        <begin position="245"/>
        <end position="327"/>
    </location>
</feature>
<proteinExistence type="predicted"/>